<proteinExistence type="predicted"/>
<organism evidence="1 2">
    <name type="scientific">Melastoma candidum</name>
    <dbReference type="NCBI Taxonomy" id="119954"/>
    <lineage>
        <taxon>Eukaryota</taxon>
        <taxon>Viridiplantae</taxon>
        <taxon>Streptophyta</taxon>
        <taxon>Embryophyta</taxon>
        <taxon>Tracheophyta</taxon>
        <taxon>Spermatophyta</taxon>
        <taxon>Magnoliopsida</taxon>
        <taxon>eudicotyledons</taxon>
        <taxon>Gunneridae</taxon>
        <taxon>Pentapetalae</taxon>
        <taxon>rosids</taxon>
        <taxon>malvids</taxon>
        <taxon>Myrtales</taxon>
        <taxon>Melastomataceae</taxon>
        <taxon>Melastomatoideae</taxon>
        <taxon>Melastomateae</taxon>
        <taxon>Melastoma</taxon>
    </lineage>
</organism>
<sequence length="207" mass="23562">MVLSVTARLLINCRGILFPRCPSSSVFAQQRAFHKKPIPVSWEKPNYGWTKLNFDGSLRGGTGKASIGGVFRNHNAEFLLGYAEPIGRVTSTAAEFAALQRGLELILENRWKCVWLEGDALTLVETVEGKRMVKCAEIQRYMTRIKLMIPELRTYKVTHVYREGNRLADMLAQMGHLSEEPRIWTTPPEEVLPIVRDDAQGRTMFRK</sequence>
<gene>
    <name evidence="1" type="ORF">MLD38_039848</name>
</gene>
<evidence type="ECO:0000313" key="1">
    <source>
        <dbReference type="EMBL" id="KAI4304318.1"/>
    </source>
</evidence>
<comment type="caution">
    <text evidence="1">The sequence shown here is derived from an EMBL/GenBank/DDBJ whole genome shotgun (WGS) entry which is preliminary data.</text>
</comment>
<dbReference type="EMBL" id="CM042891">
    <property type="protein sequence ID" value="KAI4304318.1"/>
    <property type="molecule type" value="Genomic_DNA"/>
</dbReference>
<dbReference type="Proteomes" id="UP001057402">
    <property type="component" value="Chromosome 12"/>
</dbReference>
<evidence type="ECO:0000313" key="2">
    <source>
        <dbReference type="Proteomes" id="UP001057402"/>
    </source>
</evidence>
<name>A0ACB9L5R4_9MYRT</name>
<protein>
    <submittedName>
        <fullName evidence="1">Uncharacterized protein</fullName>
    </submittedName>
</protein>
<keyword evidence="2" id="KW-1185">Reference proteome</keyword>
<accession>A0ACB9L5R4</accession>
<reference evidence="2" key="1">
    <citation type="journal article" date="2023" name="Front. Plant Sci.">
        <title>Chromosomal-level genome assembly of Melastoma candidum provides insights into trichome evolution.</title>
        <authorList>
            <person name="Zhong Y."/>
            <person name="Wu W."/>
            <person name="Sun C."/>
            <person name="Zou P."/>
            <person name="Liu Y."/>
            <person name="Dai S."/>
            <person name="Zhou R."/>
        </authorList>
    </citation>
    <scope>NUCLEOTIDE SEQUENCE [LARGE SCALE GENOMIC DNA]</scope>
</reference>